<keyword evidence="1" id="KW-0472">Membrane</keyword>
<evidence type="ECO:0000313" key="3">
    <source>
        <dbReference type="Proteomes" id="UP000664132"/>
    </source>
</evidence>
<keyword evidence="1" id="KW-1133">Transmembrane helix</keyword>
<evidence type="ECO:0000313" key="2">
    <source>
        <dbReference type="EMBL" id="KAG4410503.1"/>
    </source>
</evidence>
<dbReference type="EMBL" id="JAFJYH010000700">
    <property type="protein sequence ID" value="KAG4410503.1"/>
    <property type="molecule type" value="Genomic_DNA"/>
</dbReference>
<evidence type="ECO:0000256" key="1">
    <source>
        <dbReference type="SAM" id="Phobius"/>
    </source>
</evidence>
<keyword evidence="1" id="KW-0812">Transmembrane</keyword>
<feature type="transmembrane region" description="Helical" evidence="1">
    <location>
        <begin position="20"/>
        <end position="51"/>
    </location>
</feature>
<proteinExistence type="predicted"/>
<comment type="caution">
    <text evidence="2">The sequence shown here is derived from an EMBL/GenBank/DDBJ whole genome shotgun (WGS) entry which is preliminary data.</text>
</comment>
<name>A0A8H7W331_9HELO</name>
<keyword evidence="3" id="KW-1185">Reference proteome</keyword>
<reference evidence="2" key="1">
    <citation type="submission" date="2021-02" db="EMBL/GenBank/DDBJ databases">
        <title>Genome sequence Cadophora malorum strain M34.</title>
        <authorList>
            <person name="Stefanovic E."/>
            <person name="Vu D."/>
            <person name="Scully C."/>
            <person name="Dijksterhuis J."/>
            <person name="Roader J."/>
            <person name="Houbraken J."/>
        </authorList>
    </citation>
    <scope>NUCLEOTIDE SEQUENCE</scope>
    <source>
        <strain evidence="2">M34</strain>
    </source>
</reference>
<gene>
    <name evidence="2" type="ORF">IFR04_016361</name>
</gene>
<organism evidence="2 3">
    <name type="scientific">Cadophora malorum</name>
    <dbReference type="NCBI Taxonomy" id="108018"/>
    <lineage>
        <taxon>Eukaryota</taxon>
        <taxon>Fungi</taxon>
        <taxon>Dikarya</taxon>
        <taxon>Ascomycota</taxon>
        <taxon>Pezizomycotina</taxon>
        <taxon>Leotiomycetes</taxon>
        <taxon>Helotiales</taxon>
        <taxon>Ploettnerulaceae</taxon>
        <taxon>Cadophora</taxon>
    </lineage>
</organism>
<dbReference type="AlphaFoldDB" id="A0A8H7W331"/>
<dbReference type="Proteomes" id="UP000664132">
    <property type="component" value="Unassembled WGS sequence"/>
</dbReference>
<feature type="non-terminal residue" evidence="2">
    <location>
        <position position="67"/>
    </location>
</feature>
<sequence length="67" mass="7470">MSATKQSTPPVTLSVAWKNILWHATLLFATIVIPAVYLLIQVLIICVSVGVKLPDFPREMDDYIART</sequence>
<protein>
    <submittedName>
        <fullName evidence="2">Uncharacterized protein</fullName>
    </submittedName>
</protein>
<accession>A0A8H7W331</accession>